<evidence type="ECO:0000313" key="1">
    <source>
        <dbReference type="EMBL" id="SFQ08034.1"/>
    </source>
</evidence>
<dbReference type="OrthoDB" id="341650at2157"/>
<reference evidence="2" key="1">
    <citation type="submission" date="2016-10" db="EMBL/GenBank/DDBJ databases">
        <authorList>
            <person name="Varghese N."/>
            <person name="Submissions S."/>
        </authorList>
    </citation>
    <scope>NUCLEOTIDE SEQUENCE [LARGE SCALE GENOMIC DNA]</scope>
    <source>
        <strain evidence="2">CGMCC 1.10329</strain>
    </source>
</reference>
<accession>A0A1I5VKF5</accession>
<gene>
    <name evidence="1" type="ORF">SAMN05216277_11852</name>
</gene>
<sequence>MFNFTTTTKSVLLVAIMLVAAAGGALAAAPTVDTETTNTSTTTELNDGGTQAYNQSTTSLIAWSADSEHSKIEISQDGDTLYAASPSNYSAADTDSSGSLDTWYFNVSVADDGADYSGLDANAGESVTLNVTLINNTEVSNPDTTNISYTFANGNVEAFEDVDETSVQTPSDSGTFSVASLAFWSDNATDPAKTDATIGVTGNETETVTLSVAGTPMAEAFSTAAENTESGDVIWSSATSLDDEYVVVANSEAPDTDWFNDSQPYATYDEDAQTLTYHNVDELTADDAQDLEISATGNDGLGLTNTASMLTNYDATWSSAYGTAIWNADFTEPDWEDSDE</sequence>
<dbReference type="RefSeq" id="WP_074880345.1">
    <property type="nucleotide sequence ID" value="NZ_FOXI01000018.1"/>
</dbReference>
<protein>
    <submittedName>
        <fullName evidence="1">Uncharacterized protein</fullName>
    </submittedName>
</protein>
<keyword evidence="2" id="KW-1185">Reference proteome</keyword>
<dbReference type="Proteomes" id="UP000183769">
    <property type="component" value="Unassembled WGS sequence"/>
</dbReference>
<proteinExistence type="predicted"/>
<dbReference type="AlphaFoldDB" id="A0A1I5VKF5"/>
<organism evidence="1 2">
    <name type="scientific">Halolamina pelagica</name>
    <dbReference type="NCBI Taxonomy" id="699431"/>
    <lineage>
        <taxon>Archaea</taxon>
        <taxon>Methanobacteriati</taxon>
        <taxon>Methanobacteriota</taxon>
        <taxon>Stenosarchaea group</taxon>
        <taxon>Halobacteria</taxon>
        <taxon>Halobacteriales</taxon>
        <taxon>Haloferacaceae</taxon>
    </lineage>
</organism>
<evidence type="ECO:0000313" key="2">
    <source>
        <dbReference type="Proteomes" id="UP000183769"/>
    </source>
</evidence>
<name>A0A1I5VKF5_9EURY</name>
<dbReference type="EMBL" id="FOXI01000018">
    <property type="protein sequence ID" value="SFQ08034.1"/>
    <property type="molecule type" value="Genomic_DNA"/>
</dbReference>